<dbReference type="VEuPathDB" id="VectorBase:RSAN_051903"/>
<proteinExistence type="predicted"/>
<dbReference type="InterPro" id="IPR032675">
    <property type="entry name" value="LRR_dom_sf"/>
</dbReference>
<accession>A0A9D4PLZ9</accession>
<keyword evidence="2" id="KW-1185">Reference proteome</keyword>
<sequence length="333" mass="37281">MSRYRYSSSGFTDSSSDISFDDDWADEDDLSDEIFDGFEETYPELQVPCTAADHRTCQIVDHLPALNNLLSSVGLRLRELSEGDGQLAVVDSRTDFTSWLKESGKENSRFLAWLLNSHRCVTSLYLHDISLLPFLKEDPDGVLDGNSSLTPLNVGSRSGITDSDDVCEIIPKLMQLEKLEVLEDFLGLDTVEALSEVQRTRNLSALKVFCYECDGDEVVNAFVSALKASSTLRELRCASALETLSRHPALVAELAEVLTVTDAEAASLVRTRLSHIQDMNEFMRLAGVVKDRVTCEPREDGCKQLCDLNEDCWRHVMRYLKLDDICYPSETAE</sequence>
<evidence type="ECO:0000313" key="1">
    <source>
        <dbReference type="EMBL" id="KAH7944450.1"/>
    </source>
</evidence>
<protein>
    <submittedName>
        <fullName evidence="1">Uncharacterized protein</fullName>
    </submittedName>
</protein>
<comment type="caution">
    <text evidence="1">The sequence shown here is derived from an EMBL/GenBank/DDBJ whole genome shotgun (WGS) entry which is preliminary data.</text>
</comment>
<dbReference type="Gene3D" id="3.80.10.10">
    <property type="entry name" value="Ribonuclease Inhibitor"/>
    <property type="match status" value="1"/>
</dbReference>
<gene>
    <name evidence="1" type="ORF">HPB52_019819</name>
</gene>
<evidence type="ECO:0000313" key="2">
    <source>
        <dbReference type="Proteomes" id="UP000821837"/>
    </source>
</evidence>
<dbReference type="AlphaFoldDB" id="A0A9D4PLZ9"/>
<dbReference type="EMBL" id="JABSTV010001253">
    <property type="protein sequence ID" value="KAH7944450.1"/>
    <property type="molecule type" value="Genomic_DNA"/>
</dbReference>
<reference evidence="1" key="2">
    <citation type="submission" date="2021-09" db="EMBL/GenBank/DDBJ databases">
        <authorList>
            <person name="Jia N."/>
            <person name="Wang J."/>
            <person name="Shi W."/>
            <person name="Du L."/>
            <person name="Sun Y."/>
            <person name="Zhan W."/>
            <person name="Jiang J."/>
            <person name="Wang Q."/>
            <person name="Zhang B."/>
            <person name="Ji P."/>
            <person name="Sakyi L.B."/>
            <person name="Cui X."/>
            <person name="Yuan T."/>
            <person name="Jiang B."/>
            <person name="Yang W."/>
            <person name="Lam T.T.-Y."/>
            <person name="Chang Q."/>
            <person name="Ding S."/>
            <person name="Wang X."/>
            <person name="Zhu J."/>
            <person name="Ruan X."/>
            <person name="Zhao L."/>
            <person name="Wei J."/>
            <person name="Que T."/>
            <person name="Du C."/>
            <person name="Cheng J."/>
            <person name="Dai P."/>
            <person name="Han X."/>
            <person name="Huang E."/>
            <person name="Gao Y."/>
            <person name="Liu J."/>
            <person name="Shao H."/>
            <person name="Ye R."/>
            <person name="Li L."/>
            <person name="Wei W."/>
            <person name="Wang X."/>
            <person name="Wang C."/>
            <person name="Huo Q."/>
            <person name="Li W."/>
            <person name="Guo W."/>
            <person name="Chen H."/>
            <person name="Chen S."/>
            <person name="Zhou L."/>
            <person name="Zhou L."/>
            <person name="Ni X."/>
            <person name="Tian J."/>
            <person name="Zhou Y."/>
            <person name="Sheng Y."/>
            <person name="Liu T."/>
            <person name="Pan Y."/>
            <person name="Xia L."/>
            <person name="Li J."/>
            <person name="Zhao F."/>
            <person name="Cao W."/>
        </authorList>
    </citation>
    <scope>NUCLEOTIDE SEQUENCE</scope>
    <source>
        <strain evidence="1">Rsan-2018</strain>
        <tissue evidence="1">Larvae</tissue>
    </source>
</reference>
<dbReference type="Proteomes" id="UP000821837">
    <property type="component" value="Unassembled WGS sequence"/>
</dbReference>
<reference evidence="1" key="1">
    <citation type="journal article" date="2020" name="Cell">
        <title>Large-Scale Comparative Analyses of Tick Genomes Elucidate Their Genetic Diversity and Vector Capacities.</title>
        <authorList>
            <consortium name="Tick Genome and Microbiome Consortium (TIGMIC)"/>
            <person name="Jia N."/>
            <person name="Wang J."/>
            <person name="Shi W."/>
            <person name="Du L."/>
            <person name="Sun Y."/>
            <person name="Zhan W."/>
            <person name="Jiang J.F."/>
            <person name="Wang Q."/>
            <person name="Zhang B."/>
            <person name="Ji P."/>
            <person name="Bell-Sakyi L."/>
            <person name="Cui X.M."/>
            <person name="Yuan T.T."/>
            <person name="Jiang B.G."/>
            <person name="Yang W.F."/>
            <person name="Lam T.T."/>
            <person name="Chang Q.C."/>
            <person name="Ding S.J."/>
            <person name="Wang X.J."/>
            <person name="Zhu J.G."/>
            <person name="Ruan X.D."/>
            <person name="Zhao L."/>
            <person name="Wei J.T."/>
            <person name="Ye R.Z."/>
            <person name="Que T.C."/>
            <person name="Du C.H."/>
            <person name="Zhou Y.H."/>
            <person name="Cheng J.X."/>
            <person name="Dai P.F."/>
            <person name="Guo W.B."/>
            <person name="Han X.H."/>
            <person name="Huang E.J."/>
            <person name="Li L.F."/>
            <person name="Wei W."/>
            <person name="Gao Y.C."/>
            <person name="Liu J.Z."/>
            <person name="Shao H.Z."/>
            <person name="Wang X."/>
            <person name="Wang C.C."/>
            <person name="Yang T.C."/>
            <person name="Huo Q.B."/>
            <person name="Li W."/>
            <person name="Chen H.Y."/>
            <person name="Chen S.E."/>
            <person name="Zhou L.G."/>
            <person name="Ni X.B."/>
            <person name="Tian J.H."/>
            <person name="Sheng Y."/>
            <person name="Liu T."/>
            <person name="Pan Y.S."/>
            <person name="Xia L.Y."/>
            <person name="Li J."/>
            <person name="Zhao F."/>
            <person name="Cao W.C."/>
        </authorList>
    </citation>
    <scope>NUCLEOTIDE SEQUENCE</scope>
    <source>
        <strain evidence="1">Rsan-2018</strain>
    </source>
</reference>
<organism evidence="1 2">
    <name type="scientific">Rhipicephalus sanguineus</name>
    <name type="common">Brown dog tick</name>
    <name type="synonym">Ixodes sanguineus</name>
    <dbReference type="NCBI Taxonomy" id="34632"/>
    <lineage>
        <taxon>Eukaryota</taxon>
        <taxon>Metazoa</taxon>
        <taxon>Ecdysozoa</taxon>
        <taxon>Arthropoda</taxon>
        <taxon>Chelicerata</taxon>
        <taxon>Arachnida</taxon>
        <taxon>Acari</taxon>
        <taxon>Parasitiformes</taxon>
        <taxon>Ixodida</taxon>
        <taxon>Ixodoidea</taxon>
        <taxon>Ixodidae</taxon>
        <taxon>Rhipicephalinae</taxon>
        <taxon>Rhipicephalus</taxon>
        <taxon>Rhipicephalus</taxon>
    </lineage>
</organism>
<name>A0A9D4PLZ9_RHISA</name>